<dbReference type="GO" id="GO:0046872">
    <property type="term" value="F:metal ion binding"/>
    <property type="evidence" value="ECO:0007669"/>
    <property type="project" value="UniProtKB-KW"/>
</dbReference>
<evidence type="ECO:0000256" key="1">
    <source>
        <dbReference type="ARBA" id="ARBA00022617"/>
    </source>
</evidence>
<accession>A0A5N3PCK2</accession>
<keyword evidence="3 4" id="KW-0408">Iron</keyword>
<keyword evidence="1 4" id="KW-0349">Heme</keyword>
<comment type="caution">
    <text evidence="7">The sequence shown here is derived from an EMBL/GenBank/DDBJ whole genome shotgun (WGS) entry which is preliminary data.</text>
</comment>
<dbReference type="Gene3D" id="1.10.760.10">
    <property type="entry name" value="Cytochrome c-like domain"/>
    <property type="match status" value="1"/>
</dbReference>
<name>A0A5N3PCK2_9HYPH</name>
<dbReference type="InterPro" id="IPR009056">
    <property type="entry name" value="Cyt_c-like_dom"/>
</dbReference>
<dbReference type="SUPFAM" id="SSF46626">
    <property type="entry name" value="Cytochrome c"/>
    <property type="match status" value="1"/>
</dbReference>
<sequence>MTLAPMMLGACGDTSHQNVPNQIAGGEPERGKSLIHAYGCGACHTIAGIRGARGKVGPALEDYAQQHLLAGFLPNSPRYLIAWLMDPVALSPRTAMPSHGLSEAEARHIASYLYTLGARRSDENATKPPLPLEEHGVTIELGAAGQAGTASRTRRIVPAANGTRSPPGSL</sequence>
<keyword evidence="2 4" id="KW-0479">Metal-binding</keyword>
<feature type="region of interest" description="Disordered" evidence="5">
    <location>
        <begin position="142"/>
        <end position="170"/>
    </location>
</feature>
<evidence type="ECO:0000256" key="2">
    <source>
        <dbReference type="ARBA" id="ARBA00022723"/>
    </source>
</evidence>
<dbReference type="RefSeq" id="WP_150943468.1">
    <property type="nucleotide sequence ID" value="NZ_VCMV01000013.1"/>
</dbReference>
<evidence type="ECO:0000256" key="4">
    <source>
        <dbReference type="PROSITE-ProRule" id="PRU00433"/>
    </source>
</evidence>
<reference evidence="7 8" key="1">
    <citation type="journal article" date="2019" name="Microorganisms">
        <title>Genome Insights into the Novel Species Microvirga brassicacearum, a Rapeseed Endophyte with Biotechnological Potential.</title>
        <authorList>
            <person name="Jimenez-Gomez A."/>
            <person name="Saati-Santamaria Z."/>
            <person name="Igual J.M."/>
            <person name="Rivas R."/>
            <person name="Mateos P.F."/>
            <person name="Garcia-Fraile P."/>
        </authorList>
    </citation>
    <scope>NUCLEOTIDE SEQUENCE [LARGE SCALE GENOMIC DNA]</scope>
    <source>
        <strain evidence="7 8">CDVBN77</strain>
    </source>
</reference>
<dbReference type="PROSITE" id="PS51007">
    <property type="entry name" value="CYTC"/>
    <property type="match status" value="1"/>
</dbReference>
<dbReference type="AlphaFoldDB" id="A0A5N3PCK2"/>
<evidence type="ECO:0000256" key="5">
    <source>
        <dbReference type="SAM" id="MobiDB-lite"/>
    </source>
</evidence>
<evidence type="ECO:0000313" key="7">
    <source>
        <dbReference type="EMBL" id="KAB0267430.1"/>
    </source>
</evidence>
<protein>
    <submittedName>
        <fullName evidence="7">C-type cytochrome</fullName>
    </submittedName>
</protein>
<dbReference type="OrthoDB" id="9794982at2"/>
<dbReference type="Pfam" id="PF00034">
    <property type="entry name" value="Cytochrom_C"/>
    <property type="match status" value="1"/>
</dbReference>
<evidence type="ECO:0000259" key="6">
    <source>
        <dbReference type="PROSITE" id="PS51007"/>
    </source>
</evidence>
<dbReference type="GO" id="GO:0009055">
    <property type="term" value="F:electron transfer activity"/>
    <property type="evidence" value="ECO:0007669"/>
    <property type="project" value="InterPro"/>
</dbReference>
<evidence type="ECO:0000256" key="3">
    <source>
        <dbReference type="ARBA" id="ARBA00023004"/>
    </source>
</evidence>
<keyword evidence="8" id="KW-1185">Reference proteome</keyword>
<organism evidence="7 8">
    <name type="scientific">Microvirga brassicacearum</name>
    <dbReference type="NCBI Taxonomy" id="2580413"/>
    <lineage>
        <taxon>Bacteria</taxon>
        <taxon>Pseudomonadati</taxon>
        <taxon>Pseudomonadota</taxon>
        <taxon>Alphaproteobacteria</taxon>
        <taxon>Hyphomicrobiales</taxon>
        <taxon>Methylobacteriaceae</taxon>
        <taxon>Microvirga</taxon>
    </lineage>
</organism>
<evidence type="ECO:0000313" key="8">
    <source>
        <dbReference type="Proteomes" id="UP000325684"/>
    </source>
</evidence>
<dbReference type="InterPro" id="IPR036909">
    <property type="entry name" value="Cyt_c-like_dom_sf"/>
</dbReference>
<proteinExistence type="predicted"/>
<dbReference type="EMBL" id="VCMV01000013">
    <property type="protein sequence ID" value="KAB0267430.1"/>
    <property type="molecule type" value="Genomic_DNA"/>
</dbReference>
<feature type="domain" description="Cytochrome c" evidence="6">
    <location>
        <begin position="26"/>
        <end position="117"/>
    </location>
</feature>
<gene>
    <name evidence="7" type="ORF">FEZ63_08960</name>
</gene>
<dbReference type="GO" id="GO:0020037">
    <property type="term" value="F:heme binding"/>
    <property type="evidence" value="ECO:0007669"/>
    <property type="project" value="InterPro"/>
</dbReference>
<dbReference type="Proteomes" id="UP000325684">
    <property type="component" value="Unassembled WGS sequence"/>
</dbReference>